<organism evidence="3 4">
    <name type="scientific">Pseudopithomyces chartarum</name>
    <dbReference type="NCBI Taxonomy" id="1892770"/>
    <lineage>
        <taxon>Eukaryota</taxon>
        <taxon>Fungi</taxon>
        <taxon>Dikarya</taxon>
        <taxon>Ascomycota</taxon>
        <taxon>Pezizomycotina</taxon>
        <taxon>Dothideomycetes</taxon>
        <taxon>Pleosporomycetidae</taxon>
        <taxon>Pleosporales</taxon>
        <taxon>Massarineae</taxon>
        <taxon>Didymosphaeriaceae</taxon>
        <taxon>Pseudopithomyces</taxon>
    </lineage>
</organism>
<dbReference type="InterPro" id="IPR046341">
    <property type="entry name" value="SET_dom_sf"/>
</dbReference>
<dbReference type="AlphaFoldDB" id="A0AAN6LYY4"/>
<reference evidence="3 4" key="1">
    <citation type="submission" date="2021-02" db="EMBL/GenBank/DDBJ databases">
        <title>Genome assembly of Pseudopithomyces chartarum.</title>
        <authorList>
            <person name="Jauregui R."/>
            <person name="Singh J."/>
            <person name="Voisey C."/>
        </authorList>
    </citation>
    <scope>NUCLEOTIDE SEQUENCE [LARGE SCALE GENOMIC DNA]</scope>
    <source>
        <strain evidence="3 4">AGR01</strain>
    </source>
</reference>
<proteinExistence type="predicted"/>
<evidence type="ECO:0000256" key="1">
    <source>
        <dbReference type="SAM" id="MobiDB-lite"/>
    </source>
</evidence>
<dbReference type="Gene3D" id="2.170.270.10">
    <property type="entry name" value="SET domain"/>
    <property type="match status" value="1"/>
</dbReference>
<keyword evidence="4" id="KW-1185">Reference proteome</keyword>
<dbReference type="Pfam" id="PF00856">
    <property type="entry name" value="SET"/>
    <property type="match status" value="1"/>
</dbReference>
<evidence type="ECO:0000313" key="4">
    <source>
        <dbReference type="Proteomes" id="UP001280581"/>
    </source>
</evidence>
<comment type="caution">
    <text evidence="3">The sequence shown here is derived from an EMBL/GenBank/DDBJ whole genome shotgun (WGS) entry which is preliminary data.</text>
</comment>
<dbReference type="EMBL" id="WVTA01000008">
    <property type="protein sequence ID" value="KAK3207915.1"/>
    <property type="molecule type" value="Genomic_DNA"/>
</dbReference>
<dbReference type="InterPro" id="IPR001214">
    <property type="entry name" value="SET_dom"/>
</dbReference>
<protein>
    <recommendedName>
        <fullName evidence="2">SET domain-containing protein</fullName>
    </recommendedName>
</protein>
<dbReference type="SUPFAM" id="SSF82199">
    <property type="entry name" value="SET domain"/>
    <property type="match status" value="1"/>
</dbReference>
<dbReference type="SMART" id="SM00317">
    <property type="entry name" value="SET"/>
    <property type="match status" value="1"/>
</dbReference>
<evidence type="ECO:0000313" key="3">
    <source>
        <dbReference type="EMBL" id="KAK3207915.1"/>
    </source>
</evidence>
<dbReference type="PROSITE" id="PS50280">
    <property type="entry name" value="SET"/>
    <property type="match status" value="1"/>
</dbReference>
<gene>
    <name evidence="3" type="ORF">GRF29_96g801688</name>
</gene>
<feature type="domain" description="SET" evidence="2">
    <location>
        <begin position="128"/>
        <end position="261"/>
    </location>
</feature>
<feature type="region of interest" description="Disordered" evidence="1">
    <location>
        <begin position="1"/>
        <end position="37"/>
    </location>
</feature>
<sequence length="273" mass="29470">MAGRREPDASLTAEPAMSPWGRQIDGGGPGCEPLPPEQSPLGVPLSFVLPASTPEPLVHILTSHTTLHTLLVAVLRHGAELNDALEERALRTAQELAVATALLALAMLLQEFNQRRSEQARTAVAPHTNVKITPISNASHPANGQYGLFATQSMSPDSFVLPYLGYVHSRAETDESSDYDLSLDREHGIGVDASQMGNEARFINDYRGVSKGPNAEFRDVYIDLGNGKVEKRVGVFILRAGKSGKNSKGVAKGQEILVSYGKGFWNERASTQE</sequence>
<evidence type="ECO:0000259" key="2">
    <source>
        <dbReference type="PROSITE" id="PS50280"/>
    </source>
</evidence>
<name>A0AAN6LYY4_9PLEO</name>
<accession>A0AAN6LYY4</accession>
<dbReference type="Proteomes" id="UP001280581">
    <property type="component" value="Unassembled WGS sequence"/>
</dbReference>